<reference evidence="13 14" key="1">
    <citation type="submission" date="2015-01" db="EMBL/GenBank/DDBJ databases">
        <title>The Genome Sequence of Ochroconis gallopava CBS43764.</title>
        <authorList>
            <consortium name="The Broad Institute Genomics Platform"/>
            <person name="Cuomo C."/>
            <person name="de Hoog S."/>
            <person name="Gorbushina A."/>
            <person name="Stielow B."/>
            <person name="Teixiera M."/>
            <person name="Abouelleil A."/>
            <person name="Chapman S.B."/>
            <person name="Priest M."/>
            <person name="Young S.K."/>
            <person name="Wortman J."/>
            <person name="Nusbaum C."/>
            <person name="Birren B."/>
        </authorList>
    </citation>
    <scope>NUCLEOTIDE SEQUENCE [LARGE SCALE GENOMIC DNA]</scope>
    <source>
        <strain evidence="13 14">CBS 43764</strain>
    </source>
</reference>
<accession>A0A0D2AFG6</accession>
<keyword evidence="14" id="KW-1185">Reference proteome</keyword>
<dbReference type="GeneID" id="27311736"/>
<keyword evidence="8 11" id="KW-0472">Membrane</keyword>
<evidence type="ECO:0000256" key="1">
    <source>
        <dbReference type="ARBA" id="ARBA00002689"/>
    </source>
</evidence>
<keyword evidence="6 11" id="KW-1133">Transmembrane helix</keyword>
<evidence type="ECO:0000256" key="2">
    <source>
        <dbReference type="ARBA" id="ARBA00004370"/>
    </source>
</evidence>
<comment type="subcellular location">
    <subcellularLocation>
        <location evidence="2">Membrane</location>
    </subcellularLocation>
    <subcellularLocation>
        <location evidence="11">Mitochondrion inner membrane</location>
        <topology evidence="11">Single-pass membrane protein</topology>
    </subcellularLocation>
</comment>
<evidence type="ECO:0000256" key="6">
    <source>
        <dbReference type="ARBA" id="ARBA00022989"/>
    </source>
</evidence>
<dbReference type="AlphaFoldDB" id="A0A0D2AFG6"/>
<evidence type="ECO:0000313" key="13">
    <source>
        <dbReference type="EMBL" id="KIW05225.1"/>
    </source>
</evidence>
<protein>
    <recommendedName>
        <fullName evidence="4 11">MICOS complex subunit MIC12</fullName>
    </recommendedName>
    <alternativeName>
        <fullName evidence="10 11">Altered inheritance of mitochondria protein 5, mitochondrial</fullName>
    </alternativeName>
    <alternativeName>
        <fullName evidence="9 11">Found in mitochondrial proteome protein 51</fullName>
    </alternativeName>
</protein>
<keyword evidence="11" id="KW-0999">Mitochondrion inner membrane</keyword>
<keyword evidence="5 11" id="KW-0812">Transmembrane</keyword>
<feature type="compositionally biased region" description="Basic and acidic residues" evidence="12">
    <location>
        <begin position="113"/>
        <end position="125"/>
    </location>
</feature>
<dbReference type="GO" id="GO:0042407">
    <property type="term" value="P:cristae formation"/>
    <property type="evidence" value="ECO:0007669"/>
    <property type="project" value="InterPro"/>
</dbReference>
<evidence type="ECO:0000256" key="9">
    <source>
        <dbReference type="ARBA" id="ARBA00032159"/>
    </source>
</evidence>
<comment type="similarity">
    <text evidence="3 11">Belongs to the MICOS complex subunit Mic12 family.</text>
</comment>
<dbReference type="Pfam" id="PF17050">
    <property type="entry name" value="AIM5"/>
    <property type="match status" value="1"/>
</dbReference>
<dbReference type="Proteomes" id="UP000053259">
    <property type="component" value="Unassembled WGS sequence"/>
</dbReference>
<feature type="transmembrane region" description="Helical" evidence="11">
    <location>
        <begin position="6"/>
        <end position="24"/>
    </location>
</feature>
<gene>
    <name evidence="13" type="ORF">PV09_03763</name>
</gene>
<feature type="region of interest" description="Disordered" evidence="12">
    <location>
        <begin position="113"/>
        <end position="138"/>
    </location>
</feature>
<evidence type="ECO:0000256" key="3">
    <source>
        <dbReference type="ARBA" id="ARBA00009188"/>
    </source>
</evidence>
<dbReference type="GO" id="GO:0044284">
    <property type="term" value="C:mitochondrial crista junction"/>
    <property type="evidence" value="ECO:0007669"/>
    <property type="project" value="InterPro"/>
</dbReference>
<dbReference type="GO" id="GO:0061617">
    <property type="term" value="C:MICOS complex"/>
    <property type="evidence" value="ECO:0007669"/>
    <property type="project" value="UniProtKB-UniRule"/>
</dbReference>
<evidence type="ECO:0000256" key="10">
    <source>
        <dbReference type="ARBA" id="ARBA00032985"/>
    </source>
</evidence>
<keyword evidence="7 11" id="KW-0496">Mitochondrion</keyword>
<dbReference type="OrthoDB" id="4037694at2759"/>
<comment type="subunit">
    <text evidence="11">Component of the mitochondrial contact site and cristae organizing system (MICOS) complex.</text>
</comment>
<dbReference type="VEuPathDB" id="FungiDB:PV09_03763"/>
<evidence type="ECO:0000256" key="8">
    <source>
        <dbReference type="ARBA" id="ARBA00023136"/>
    </source>
</evidence>
<dbReference type="RefSeq" id="XP_016215094.1">
    <property type="nucleotide sequence ID" value="XM_016357005.1"/>
</dbReference>
<evidence type="ECO:0000256" key="4">
    <source>
        <dbReference type="ARBA" id="ARBA00018170"/>
    </source>
</evidence>
<evidence type="ECO:0000313" key="14">
    <source>
        <dbReference type="Proteomes" id="UP000053259"/>
    </source>
</evidence>
<evidence type="ECO:0000256" key="11">
    <source>
        <dbReference type="RuleBase" id="RU363010"/>
    </source>
</evidence>
<evidence type="ECO:0000256" key="12">
    <source>
        <dbReference type="SAM" id="MobiDB-lite"/>
    </source>
</evidence>
<dbReference type="EMBL" id="KN847538">
    <property type="protein sequence ID" value="KIW05225.1"/>
    <property type="molecule type" value="Genomic_DNA"/>
</dbReference>
<comment type="function">
    <text evidence="1 11">Component of the MICOS complex, a large protein complex of the mitochondrial inner membrane that plays crucial roles in the maintenance of crista junctions, inner membrane architecture, and formation of contact sites to the outer membrane.</text>
</comment>
<evidence type="ECO:0000256" key="7">
    <source>
        <dbReference type="ARBA" id="ARBA00023128"/>
    </source>
</evidence>
<evidence type="ECO:0000256" key="5">
    <source>
        <dbReference type="ARBA" id="ARBA00022692"/>
    </source>
</evidence>
<dbReference type="HOGENOM" id="CLU_134520_2_0_1"/>
<sequence length="138" mass="15452">MGFVTGLIGGVTLTTSILYLTLSVHQRNRQEQSLLLRQNSLILRNILEPLPPPPPPAAREARVSVAESAKDMWNREIEGLVRKVQYTDWAEVRERMERGAAKAWASVREGVKEVGEKAEKAKEPEFVSTSVRAKSREG</sequence>
<organism evidence="13 14">
    <name type="scientific">Verruconis gallopava</name>
    <dbReference type="NCBI Taxonomy" id="253628"/>
    <lineage>
        <taxon>Eukaryota</taxon>
        <taxon>Fungi</taxon>
        <taxon>Dikarya</taxon>
        <taxon>Ascomycota</taxon>
        <taxon>Pezizomycotina</taxon>
        <taxon>Dothideomycetes</taxon>
        <taxon>Pleosporomycetidae</taxon>
        <taxon>Venturiales</taxon>
        <taxon>Sympoventuriaceae</taxon>
        <taxon>Verruconis</taxon>
    </lineage>
</organism>
<dbReference type="InterPro" id="IPR031463">
    <property type="entry name" value="Mic12"/>
</dbReference>
<dbReference type="InParanoid" id="A0A0D2AFG6"/>
<name>A0A0D2AFG6_9PEZI</name>
<proteinExistence type="inferred from homology"/>